<dbReference type="GeneTree" id="ENSGT00940000153251"/>
<dbReference type="InterPro" id="IPR042510">
    <property type="entry name" value="CIP2A"/>
</dbReference>
<dbReference type="Ensembl" id="ENSLOCT00000004725.1">
    <property type="protein sequence ID" value="ENSLOCP00000004717.1"/>
    <property type="gene ID" value="ENSLOCG00000003944.1"/>
</dbReference>
<accession>W5M8K9</accession>
<dbReference type="AlphaFoldDB" id="W5M8K9"/>
<dbReference type="Gene3D" id="1.20.5.340">
    <property type="match status" value="1"/>
</dbReference>
<evidence type="ECO:0000256" key="1">
    <source>
        <dbReference type="SAM" id="Coils"/>
    </source>
</evidence>
<dbReference type="HOGENOM" id="CLU_014754_0_0_1"/>
<feature type="domain" description="CIP2A N-terminal" evidence="2">
    <location>
        <begin position="21"/>
        <end position="573"/>
    </location>
</feature>
<dbReference type="EMBL" id="AHAT01003193">
    <property type="status" value="NOT_ANNOTATED_CDS"/>
    <property type="molecule type" value="Genomic_DNA"/>
</dbReference>
<reference evidence="3" key="2">
    <citation type="submission" date="2025-08" db="UniProtKB">
        <authorList>
            <consortium name="Ensembl"/>
        </authorList>
    </citation>
    <scope>IDENTIFICATION</scope>
</reference>
<dbReference type="OMA" id="HHVQSTE"/>
<name>W5M8K9_LEPOC</name>
<evidence type="ECO:0000259" key="2">
    <source>
        <dbReference type="Pfam" id="PF21044"/>
    </source>
</evidence>
<dbReference type="PANTHER" id="PTHR23161:SF2">
    <property type="entry name" value="PROTEIN CIP2A"/>
    <property type="match status" value="1"/>
</dbReference>
<dbReference type="Pfam" id="PF21044">
    <property type="entry name" value="CIP2A_N"/>
    <property type="match status" value="1"/>
</dbReference>
<dbReference type="Gene3D" id="1.25.10.10">
    <property type="entry name" value="Leucine-rich Repeat Variant"/>
    <property type="match status" value="1"/>
</dbReference>
<protein>
    <submittedName>
        <fullName evidence="3">Cellular inhibitor of PP2A</fullName>
    </submittedName>
</protein>
<keyword evidence="4" id="KW-1185">Reference proteome</keyword>
<reference evidence="4" key="1">
    <citation type="submission" date="2011-12" db="EMBL/GenBank/DDBJ databases">
        <title>The Draft Genome of Lepisosteus oculatus.</title>
        <authorList>
            <consortium name="The Broad Institute Genome Assembly &amp; Analysis Group"/>
            <consortium name="Computational R&amp;D Group"/>
            <consortium name="and Sequencing Platform"/>
            <person name="Di Palma F."/>
            <person name="Alfoldi J."/>
            <person name="Johnson J."/>
            <person name="Berlin A."/>
            <person name="Gnerre S."/>
            <person name="Jaffe D."/>
            <person name="MacCallum I."/>
            <person name="Young S."/>
            <person name="Walker B.J."/>
            <person name="Lander E.S."/>
            <person name="Lindblad-Toh K."/>
        </authorList>
    </citation>
    <scope>NUCLEOTIDE SEQUENCE [LARGE SCALE GENOMIC DNA]</scope>
</reference>
<proteinExistence type="predicted"/>
<feature type="coiled-coil region" evidence="1">
    <location>
        <begin position="647"/>
        <end position="884"/>
    </location>
</feature>
<organism evidence="3 4">
    <name type="scientific">Lepisosteus oculatus</name>
    <name type="common">Spotted gar</name>
    <dbReference type="NCBI Taxonomy" id="7918"/>
    <lineage>
        <taxon>Eukaryota</taxon>
        <taxon>Metazoa</taxon>
        <taxon>Chordata</taxon>
        <taxon>Craniata</taxon>
        <taxon>Vertebrata</taxon>
        <taxon>Euteleostomi</taxon>
        <taxon>Actinopterygii</taxon>
        <taxon>Neopterygii</taxon>
        <taxon>Holostei</taxon>
        <taxon>Semionotiformes</taxon>
        <taxon>Lepisosteidae</taxon>
        <taxon>Lepisosteus</taxon>
    </lineage>
</organism>
<dbReference type="InterPro" id="IPR011989">
    <property type="entry name" value="ARM-like"/>
</dbReference>
<evidence type="ECO:0000313" key="3">
    <source>
        <dbReference type="Ensembl" id="ENSLOCP00000004717.1"/>
    </source>
</evidence>
<dbReference type="eggNOG" id="ENOG502QTAP">
    <property type="taxonomic scope" value="Eukaryota"/>
</dbReference>
<dbReference type="Proteomes" id="UP000018468">
    <property type="component" value="Linkage group LG3"/>
</dbReference>
<sequence>MDPTTSLKSLLLAINQFKNNKSAPNATQLQRQIDDVSGLKCPRLFASTQVLPSECLSGLVELAGDPNTSTALAGKIVAFLSQLASDDEAREALHSSYNLASTLASVLHCNSASPREPIVLQCIHILQRITYGVKMFHSTAYMDELIGFLMHHIQCPNDDLTMPCLGLMANLCRYNLSIQAHIKSASNLKAFYRTLISFLAHNSLTVVVFALSILTSLTLNEEVGEKLFHAKNIHQTFQLIFNIIVNGDGTLTRKYAVDLLVDLLRNPKIAGYLSRYEHFVLCLTQVLGLLHGKDPDSTAKVLELLVSLCSVSSLRRILCQTVFRPSGAQSKCSLRKDSHSRAPEPAVALVHWASLPLEGPESCSLQALQLLSELFEEVIDSGLSSTVQPFVDLLLPVLLSLLQTPEQLLSEQLAKRNCARTARAVDVLLVSLTVQLLCGEESLKLFVSQRLTENVCVSQIEYLFSSSRIDTGFDCPVAESDLSRAGAEVVLKVLDLMSRVRQLVRDMETSFFRILQDQRLITPLSLALTSDHREQVQTALKILFEAAPLPDFPVIVLGESIAANNAYRQREAEYSKRRNLAQDQHPLLAKPCSSPSSSPSQQSIQNLIEKLQTGMEFREQIKDVRISDIMDVYEQKISALASKESRLQDLLEAKALALAQADRLIAQYRCQRAQAEAEARKLASLLKEAERRKEELEAVLGSQTQEARRAEADIQQLLQHNAKLQAVAEEHQALRGSYSDVVQRFNECDKMLKDLQAAHNSLNKQFEALKKQNENLRQQQDKVLAELAEKGDELKELSSNVEEKEKKISGLLQTIQALEEKAKQREKEKEDMEETIEILRKELHKTELARKELSIKASSLELQKSQLEIRLQKKEEELNKHSHMIAMIHSLSSGKLKADSVSLSL</sequence>
<evidence type="ECO:0000313" key="4">
    <source>
        <dbReference type="Proteomes" id="UP000018468"/>
    </source>
</evidence>
<keyword evidence="1" id="KW-0175">Coiled coil</keyword>
<dbReference type="InterPro" id="IPR048701">
    <property type="entry name" value="CIP2A_N"/>
</dbReference>
<dbReference type="InParanoid" id="W5M8K9"/>
<dbReference type="STRING" id="7918.ENSLOCP00000004717"/>
<dbReference type="PANTHER" id="PTHR23161">
    <property type="entry name" value="PROTEIN CIP2A"/>
    <property type="match status" value="1"/>
</dbReference>
<dbReference type="SUPFAM" id="SSF48371">
    <property type="entry name" value="ARM repeat"/>
    <property type="match status" value="1"/>
</dbReference>
<dbReference type="Bgee" id="ENSLOCG00000003944">
    <property type="expression patterns" value="Expressed in ovary and 13 other cell types or tissues"/>
</dbReference>
<reference evidence="3" key="3">
    <citation type="submission" date="2025-09" db="UniProtKB">
        <authorList>
            <consortium name="Ensembl"/>
        </authorList>
    </citation>
    <scope>IDENTIFICATION</scope>
</reference>
<dbReference type="InterPro" id="IPR016024">
    <property type="entry name" value="ARM-type_fold"/>
</dbReference>